<comment type="similarity">
    <text evidence="1">Belongs to the universal stress protein A family.</text>
</comment>
<sequence>MKNVLVLLHDDPGQEARFQTALDITRALNGHLTCIDVAVAPIFVGDYADMGGTALLMADEQQRESANRTRMEARLRVEDVPYTWRDARGFLGQCVRDAAVMTDLIVLNRELDDILYPDMLELVGEVLVKTGRPIMAVPATTKRFDAFGSALLAWDGSPQSEAALRAAIPLLEHGRMVTILEIDDGSLKVPATEAATYLSRHGIKSMIRRHSSLIDLPSALILATAAELGVAYVVMGGFGHSRFVEATFGGVTRRMLKQCPVPIFLAH</sequence>
<dbReference type="InterPro" id="IPR006015">
    <property type="entry name" value="Universal_stress_UspA"/>
</dbReference>
<evidence type="ECO:0000259" key="2">
    <source>
        <dbReference type="Pfam" id="PF00582"/>
    </source>
</evidence>
<dbReference type="Pfam" id="PF00582">
    <property type="entry name" value="Usp"/>
    <property type="match status" value="1"/>
</dbReference>
<dbReference type="Proteomes" id="UP001058533">
    <property type="component" value="Chromosome"/>
</dbReference>
<evidence type="ECO:0000256" key="1">
    <source>
        <dbReference type="ARBA" id="ARBA00008791"/>
    </source>
</evidence>
<dbReference type="PRINTS" id="PR01438">
    <property type="entry name" value="UNVRSLSTRESS"/>
</dbReference>
<name>A0ABY5LBF1_9SPHN</name>
<reference evidence="3" key="1">
    <citation type="submission" date="2022-07" db="EMBL/GenBank/DDBJ databases">
        <title>Sphingomonas sp. nov., a novel bacterium isolated from the north slope of the Mount Everest.</title>
        <authorList>
            <person name="Cui X."/>
            <person name="Liu Y."/>
        </authorList>
    </citation>
    <scope>NUCLEOTIDE SEQUENCE</scope>
    <source>
        <strain evidence="3">S5-59</strain>
    </source>
</reference>
<dbReference type="InterPro" id="IPR006016">
    <property type="entry name" value="UspA"/>
</dbReference>
<accession>A0ABY5LBF1</accession>
<dbReference type="CDD" id="cd00293">
    <property type="entry name" value="USP-like"/>
    <property type="match status" value="1"/>
</dbReference>
<feature type="domain" description="UspA" evidence="2">
    <location>
        <begin position="151"/>
        <end position="265"/>
    </location>
</feature>
<dbReference type="EMBL" id="CP101740">
    <property type="protein sequence ID" value="UUL83145.1"/>
    <property type="molecule type" value="Genomic_DNA"/>
</dbReference>
<keyword evidence="4" id="KW-1185">Reference proteome</keyword>
<evidence type="ECO:0000313" key="3">
    <source>
        <dbReference type="EMBL" id="UUL83145.1"/>
    </source>
</evidence>
<organism evidence="3 4">
    <name type="scientific">Sphingomonas qomolangmaensis</name>
    <dbReference type="NCBI Taxonomy" id="2918765"/>
    <lineage>
        <taxon>Bacteria</taxon>
        <taxon>Pseudomonadati</taxon>
        <taxon>Pseudomonadota</taxon>
        <taxon>Alphaproteobacteria</taxon>
        <taxon>Sphingomonadales</taxon>
        <taxon>Sphingomonadaceae</taxon>
        <taxon>Sphingomonas</taxon>
    </lineage>
</organism>
<evidence type="ECO:0000313" key="4">
    <source>
        <dbReference type="Proteomes" id="UP001058533"/>
    </source>
</evidence>
<dbReference type="Gene3D" id="3.40.50.12370">
    <property type="match status" value="1"/>
</dbReference>
<dbReference type="RefSeq" id="WP_256506989.1">
    <property type="nucleotide sequence ID" value="NZ_CP101740.1"/>
</dbReference>
<proteinExistence type="inferred from homology"/>
<protein>
    <submittedName>
        <fullName evidence="3">Universal stress protein</fullName>
    </submittedName>
</protein>
<dbReference type="SUPFAM" id="SSF52402">
    <property type="entry name" value="Adenine nucleotide alpha hydrolases-like"/>
    <property type="match status" value="2"/>
</dbReference>
<gene>
    <name evidence="3" type="ORF">NMP03_02600</name>
</gene>